<dbReference type="InterPro" id="IPR028357">
    <property type="entry name" value="UDPglc_DH_bac"/>
</dbReference>
<gene>
    <name evidence="12" type="ORF">EDD75_1302</name>
</gene>
<dbReference type="PANTHER" id="PTHR43750:SF3">
    <property type="entry name" value="UDP-GLUCOSE 6-DEHYDROGENASE TUAD"/>
    <property type="match status" value="1"/>
</dbReference>
<evidence type="ECO:0000256" key="9">
    <source>
        <dbReference type="PIRSR" id="PIRSR500134-2"/>
    </source>
</evidence>
<name>A0A3N5BG38_9THEO</name>
<accession>A0A3N5BG38</accession>
<feature type="binding site" evidence="9">
    <location>
        <position position="369"/>
    </location>
    <ligand>
        <name>substrate</name>
    </ligand>
</feature>
<dbReference type="UniPathway" id="UPA00038">
    <property type="reaction ID" value="UER00491"/>
</dbReference>
<feature type="binding site" evidence="9">
    <location>
        <position position="253"/>
    </location>
    <ligand>
        <name>substrate</name>
    </ligand>
</feature>
<keyword evidence="4 7" id="KW-0560">Oxidoreductase</keyword>
<evidence type="ECO:0000256" key="6">
    <source>
        <dbReference type="ARBA" id="ARBA00047473"/>
    </source>
</evidence>
<comment type="similarity">
    <text evidence="2 7">Belongs to the UDP-glucose/GDP-mannose dehydrogenase family.</text>
</comment>
<evidence type="ECO:0000259" key="11">
    <source>
        <dbReference type="SMART" id="SM00984"/>
    </source>
</evidence>
<evidence type="ECO:0000256" key="2">
    <source>
        <dbReference type="ARBA" id="ARBA00006601"/>
    </source>
</evidence>
<feature type="active site" description="Nucleophile" evidence="8">
    <location>
        <position position="309"/>
    </location>
</feature>
<dbReference type="InterPro" id="IPR036291">
    <property type="entry name" value="NAD(P)-bd_dom_sf"/>
</dbReference>
<feature type="domain" description="UDP-glucose/GDP-mannose dehydrogenase C-terminal" evidence="11">
    <location>
        <begin position="362"/>
        <end position="465"/>
    </location>
</feature>
<dbReference type="GO" id="GO:0051287">
    <property type="term" value="F:NAD binding"/>
    <property type="evidence" value="ECO:0007669"/>
    <property type="project" value="InterPro"/>
</dbReference>
<dbReference type="Gene3D" id="3.40.50.720">
    <property type="entry name" value="NAD(P)-binding Rossmann-like Domain"/>
    <property type="match status" value="2"/>
</dbReference>
<feature type="binding site" evidence="10">
    <location>
        <position position="312"/>
    </location>
    <ligand>
        <name>NAD(+)</name>
        <dbReference type="ChEBI" id="CHEBI:57540"/>
    </ligand>
</feature>
<dbReference type="EMBL" id="RKRE01000002">
    <property type="protein sequence ID" value="RPF47032.1"/>
    <property type="molecule type" value="Genomic_DNA"/>
</dbReference>
<dbReference type="GO" id="GO:0006065">
    <property type="term" value="P:UDP-glucuronate biosynthetic process"/>
    <property type="evidence" value="ECO:0007669"/>
    <property type="project" value="UniProtKB-UniPathway"/>
</dbReference>
<dbReference type="SMART" id="SM00984">
    <property type="entry name" value="UDPG_MGDP_dh_C"/>
    <property type="match status" value="1"/>
</dbReference>
<dbReference type="EC" id="1.1.1.22" evidence="3 7"/>
<feature type="binding site" evidence="10">
    <location>
        <position position="109"/>
    </location>
    <ligand>
        <name>NAD(+)</name>
        <dbReference type="ChEBI" id="CHEBI:57540"/>
    </ligand>
</feature>
<feature type="binding site" evidence="10">
    <location>
        <position position="147"/>
    </location>
    <ligand>
        <name>NAD(+)</name>
        <dbReference type="ChEBI" id="CHEBI:57540"/>
    </ligand>
</feature>
<dbReference type="Pfam" id="PF03721">
    <property type="entry name" value="UDPG_MGDP_dh_N"/>
    <property type="match status" value="1"/>
</dbReference>
<dbReference type="SUPFAM" id="SSF52413">
    <property type="entry name" value="UDP-glucose/GDP-mannose dehydrogenase C-terminal domain"/>
    <property type="match status" value="1"/>
</dbReference>
<evidence type="ECO:0000313" key="12">
    <source>
        <dbReference type="EMBL" id="RPF47032.1"/>
    </source>
</evidence>
<evidence type="ECO:0000256" key="4">
    <source>
        <dbReference type="ARBA" id="ARBA00023002"/>
    </source>
</evidence>
<dbReference type="GO" id="GO:0000271">
    <property type="term" value="P:polysaccharide biosynthetic process"/>
    <property type="evidence" value="ECO:0007669"/>
    <property type="project" value="InterPro"/>
</dbReference>
<proteinExistence type="inferred from homology"/>
<feature type="binding site" evidence="10">
    <location>
        <position position="376"/>
    </location>
    <ligand>
        <name>NAD(+)</name>
        <dbReference type="ChEBI" id="CHEBI:57540"/>
    </ligand>
</feature>
<dbReference type="RefSeq" id="WP_245963089.1">
    <property type="nucleotide sequence ID" value="NZ_RKRE01000002.1"/>
</dbReference>
<keyword evidence="5 7" id="KW-0520">NAD</keyword>
<dbReference type="Pfam" id="PF00984">
    <property type="entry name" value="UDPG_MGDP_dh"/>
    <property type="match status" value="1"/>
</dbReference>
<dbReference type="SUPFAM" id="SSF51735">
    <property type="entry name" value="NAD(P)-binding Rossmann-fold domains"/>
    <property type="match status" value="1"/>
</dbReference>
<reference evidence="12 13" key="1">
    <citation type="submission" date="2018-11" db="EMBL/GenBank/DDBJ databases">
        <title>Genomic Encyclopedia of Type Strains, Phase IV (KMG-IV): sequencing the most valuable type-strain genomes for metagenomic binning, comparative biology and taxonomic classification.</title>
        <authorList>
            <person name="Goeker M."/>
        </authorList>
    </citation>
    <scope>NUCLEOTIDE SEQUENCE [LARGE SCALE GENOMIC DNA]</scope>
    <source>
        <strain evidence="12 13">DSM 102936</strain>
    </source>
</reference>
<dbReference type="Gene3D" id="1.20.5.100">
    <property type="entry name" value="Cytochrome c1, transmembrane anchor, C-terminal"/>
    <property type="match status" value="1"/>
</dbReference>
<dbReference type="InterPro" id="IPR017476">
    <property type="entry name" value="UDP-Glc/GDP-Man"/>
</dbReference>
<protein>
    <recommendedName>
        <fullName evidence="3 7">UDP-glucose 6-dehydrogenase</fullName>
        <ecNumber evidence="3 7">1.1.1.22</ecNumber>
    </recommendedName>
</protein>
<dbReference type="InterPro" id="IPR008927">
    <property type="entry name" value="6-PGluconate_DH-like_C_sf"/>
</dbReference>
<feature type="binding site" evidence="9">
    <location>
        <begin position="183"/>
        <end position="186"/>
    </location>
    <ligand>
        <name>substrate</name>
    </ligand>
</feature>
<evidence type="ECO:0000256" key="1">
    <source>
        <dbReference type="ARBA" id="ARBA00004701"/>
    </source>
</evidence>
<comment type="pathway">
    <text evidence="1">Nucleotide-sugar biosynthesis; UDP-alpha-D-glucuronate biosynthesis; UDP-alpha-D-glucuronate from UDP-alpha-D-glucose: step 1/1.</text>
</comment>
<dbReference type="InterPro" id="IPR014026">
    <property type="entry name" value="UDP-Glc/GDP-Man_DH_dimer"/>
</dbReference>
<feature type="binding site" evidence="10">
    <location>
        <position position="53"/>
    </location>
    <ligand>
        <name>NAD(+)</name>
        <dbReference type="ChEBI" id="CHEBI:57540"/>
    </ligand>
</feature>
<dbReference type="InterPro" id="IPR001732">
    <property type="entry name" value="UDP-Glc/GDP-Man_DH_N"/>
</dbReference>
<organism evidence="12 13">
    <name type="scientific">Thermodesulfitimonas autotrophica</name>
    <dbReference type="NCBI Taxonomy" id="1894989"/>
    <lineage>
        <taxon>Bacteria</taxon>
        <taxon>Bacillati</taxon>
        <taxon>Bacillota</taxon>
        <taxon>Clostridia</taxon>
        <taxon>Thermoanaerobacterales</taxon>
        <taxon>Thermoanaerobacteraceae</taxon>
        <taxon>Thermodesulfitimonas</taxon>
    </lineage>
</organism>
<evidence type="ECO:0000256" key="5">
    <source>
        <dbReference type="ARBA" id="ARBA00023027"/>
    </source>
</evidence>
<dbReference type="PIRSF" id="PIRSF000124">
    <property type="entry name" value="UDPglc_GDPman_dh"/>
    <property type="match status" value="1"/>
</dbReference>
<dbReference type="Proteomes" id="UP000282654">
    <property type="component" value="Unassembled WGS sequence"/>
</dbReference>
<sequence>MSKNNELYVQKNALCALKAGDDGVKVTVIGTGWVGLTTAAVFAFLGNDVIGYDVNEKLIEELRAGRVPFFEPHLEELTREGLANRRLSFTTDIGAALSTAEIIFLAVGTPPAPDGRGVEMSFVSRAATVIGENLRPGKLRVVVNKSTVPVGSNGWVDSFIRQGLAQQGDAGPVDFVVASNPEFLREGSAIADTLYPDRVVIGATDARAIEALTRLYHPILTQDFTPPSFLPRPAGRGKVPLVVVDPVTAELIKYAANAFLATKISFINEIANLCDFVGANVKDVARGIGLDHRIGEAFLNAGIGWGGSCFPKDVIALIREAEAYGYEAKLLKAAYEVNAAQRFVVIRKLQEVLKTVRGKTIGILGLAFKPNTDDLRGAPALDIIRKLGELGAIVRAYDPVAMHRCRAEVPDLPASYANDIYNLATGADALVLVTEWEEFTQANWADIARLMRTPVVIDGRNALNKKYLEGLGFVYRGVGV</sequence>
<dbReference type="NCBIfam" id="TIGR03026">
    <property type="entry name" value="NDP-sugDHase"/>
    <property type="match status" value="1"/>
</dbReference>
<evidence type="ECO:0000313" key="13">
    <source>
        <dbReference type="Proteomes" id="UP000282654"/>
    </source>
</evidence>
<feature type="binding site" evidence="9">
    <location>
        <position position="306"/>
    </location>
    <ligand>
        <name>substrate</name>
    </ligand>
</feature>
<feature type="binding site" evidence="10">
    <location>
        <position position="186"/>
    </location>
    <ligand>
        <name>NAD(+)</name>
        <dbReference type="ChEBI" id="CHEBI:57540"/>
    </ligand>
</feature>
<keyword evidence="13" id="KW-1185">Reference proteome</keyword>
<dbReference type="InterPro" id="IPR014027">
    <property type="entry name" value="UDP-Glc/GDP-Man_DH_C"/>
</dbReference>
<dbReference type="SUPFAM" id="SSF48179">
    <property type="entry name" value="6-phosphogluconate dehydrogenase C-terminal domain-like"/>
    <property type="match status" value="1"/>
</dbReference>
<evidence type="ECO:0000256" key="7">
    <source>
        <dbReference type="PIRNR" id="PIRNR000124"/>
    </source>
</evidence>
<feature type="binding site" evidence="9">
    <location>
        <begin position="298"/>
        <end position="302"/>
    </location>
    <ligand>
        <name>substrate</name>
    </ligand>
</feature>
<comment type="catalytic activity">
    <reaction evidence="6 7">
        <text>UDP-alpha-D-glucose + 2 NAD(+) + H2O = UDP-alpha-D-glucuronate + 2 NADH + 3 H(+)</text>
        <dbReference type="Rhea" id="RHEA:23596"/>
        <dbReference type="ChEBI" id="CHEBI:15377"/>
        <dbReference type="ChEBI" id="CHEBI:15378"/>
        <dbReference type="ChEBI" id="CHEBI:57540"/>
        <dbReference type="ChEBI" id="CHEBI:57945"/>
        <dbReference type="ChEBI" id="CHEBI:58052"/>
        <dbReference type="ChEBI" id="CHEBI:58885"/>
        <dbReference type="EC" id="1.1.1.22"/>
    </reaction>
</comment>
<dbReference type="InterPro" id="IPR036220">
    <property type="entry name" value="UDP-Glc/GDP-Man_DH_C_sf"/>
</dbReference>
<evidence type="ECO:0000256" key="3">
    <source>
        <dbReference type="ARBA" id="ARBA00012954"/>
    </source>
</evidence>
<dbReference type="PANTHER" id="PTHR43750">
    <property type="entry name" value="UDP-GLUCOSE 6-DEHYDROGENASE TUAD"/>
    <property type="match status" value="1"/>
</dbReference>
<dbReference type="Pfam" id="PF03720">
    <property type="entry name" value="UDPG_MGDP_dh_C"/>
    <property type="match status" value="1"/>
</dbReference>
<dbReference type="PIRSF" id="PIRSF500134">
    <property type="entry name" value="UDPglc_DH_bac"/>
    <property type="match status" value="1"/>
</dbReference>
<comment type="caution">
    <text evidence="12">The sequence shown here is derived from an EMBL/GenBank/DDBJ whole genome shotgun (WGS) entry which is preliminary data.</text>
</comment>
<evidence type="ECO:0000256" key="8">
    <source>
        <dbReference type="PIRSR" id="PIRSR500134-1"/>
    </source>
</evidence>
<dbReference type="AlphaFoldDB" id="A0A3N5BG38"/>
<evidence type="ECO:0000256" key="10">
    <source>
        <dbReference type="PIRSR" id="PIRSR500134-3"/>
    </source>
</evidence>
<dbReference type="GO" id="GO:0003979">
    <property type="term" value="F:UDP-glucose 6-dehydrogenase activity"/>
    <property type="evidence" value="ECO:0007669"/>
    <property type="project" value="UniProtKB-EC"/>
</dbReference>